<organism evidence="3">
    <name type="scientific">viral metagenome</name>
    <dbReference type="NCBI Taxonomy" id="1070528"/>
    <lineage>
        <taxon>unclassified sequences</taxon>
        <taxon>metagenomes</taxon>
        <taxon>organismal metagenomes</taxon>
    </lineage>
</organism>
<dbReference type="GO" id="GO:0005507">
    <property type="term" value="F:copper ion binding"/>
    <property type="evidence" value="ECO:0007669"/>
    <property type="project" value="InterPro"/>
</dbReference>
<keyword evidence="1" id="KW-1133">Transmembrane helix</keyword>
<dbReference type="InterPro" id="IPR036423">
    <property type="entry name" value="SOD-like_Cu/Zn_dom_sf"/>
</dbReference>
<name>A0A6C0DUF2_9ZZZZ</name>
<dbReference type="Gene3D" id="2.60.40.200">
    <property type="entry name" value="Superoxide dismutase, copper/zinc binding domain"/>
    <property type="match status" value="1"/>
</dbReference>
<dbReference type="InterPro" id="IPR024134">
    <property type="entry name" value="SOD_Cu/Zn_/chaperone"/>
</dbReference>
<sequence length="202" mass="21980">MKQIVIIKLFFVLLSVGLLSYFIINKGIFSSMNNTGEAGGAVAVFKTDKIEGEVVVSEYRDGVKVKAHFTKLPSGKHGFHIHKAGDLRGEGCHGLCEHYDIGNNAHGGAPEHKGERHTGDLGNIELKNGNCERDYYIKGISPQDLWGRSIIVHDDEDDLGEGPFEDSKVTGHSGARIGCAIFGRTAGGACKPKYNKTRKNKK</sequence>
<dbReference type="PRINTS" id="PR00068">
    <property type="entry name" value="CUZNDISMTASE"/>
</dbReference>
<feature type="domain" description="Superoxide dismutase copper/zinc binding" evidence="2">
    <location>
        <begin position="51"/>
        <end position="181"/>
    </location>
</feature>
<keyword evidence="1" id="KW-0812">Transmembrane</keyword>
<evidence type="ECO:0000256" key="1">
    <source>
        <dbReference type="SAM" id="Phobius"/>
    </source>
</evidence>
<feature type="transmembrane region" description="Helical" evidence="1">
    <location>
        <begin position="6"/>
        <end position="24"/>
    </location>
</feature>
<dbReference type="InterPro" id="IPR001424">
    <property type="entry name" value="SOD_Cu_Zn_dom"/>
</dbReference>
<protein>
    <recommendedName>
        <fullName evidence="2">Superoxide dismutase copper/zinc binding domain-containing protein</fullName>
    </recommendedName>
</protein>
<keyword evidence="1" id="KW-0472">Membrane</keyword>
<evidence type="ECO:0000259" key="2">
    <source>
        <dbReference type="Pfam" id="PF00080"/>
    </source>
</evidence>
<accession>A0A6C0DUF2</accession>
<dbReference type="Pfam" id="PF00080">
    <property type="entry name" value="Sod_Cu"/>
    <property type="match status" value="1"/>
</dbReference>
<evidence type="ECO:0000313" key="3">
    <source>
        <dbReference type="EMBL" id="QHT20142.1"/>
    </source>
</evidence>
<dbReference type="EMBL" id="MN739677">
    <property type="protein sequence ID" value="QHT20142.1"/>
    <property type="molecule type" value="Genomic_DNA"/>
</dbReference>
<proteinExistence type="predicted"/>
<dbReference type="AlphaFoldDB" id="A0A6C0DUF2"/>
<reference evidence="3" key="1">
    <citation type="journal article" date="2020" name="Nature">
        <title>Giant virus diversity and host interactions through global metagenomics.</title>
        <authorList>
            <person name="Schulz F."/>
            <person name="Roux S."/>
            <person name="Paez-Espino D."/>
            <person name="Jungbluth S."/>
            <person name="Walsh D.A."/>
            <person name="Denef V.J."/>
            <person name="McMahon K.D."/>
            <person name="Konstantinidis K.T."/>
            <person name="Eloe-Fadrosh E.A."/>
            <person name="Kyrpides N.C."/>
            <person name="Woyke T."/>
        </authorList>
    </citation>
    <scope>NUCLEOTIDE SEQUENCE</scope>
    <source>
        <strain evidence="3">GVMAG-M-3300023174-60</strain>
    </source>
</reference>
<dbReference type="PANTHER" id="PTHR10003">
    <property type="entry name" value="SUPEROXIDE DISMUTASE CU-ZN -RELATED"/>
    <property type="match status" value="1"/>
</dbReference>
<dbReference type="SUPFAM" id="SSF49329">
    <property type="entry name" value="Cu,Zn superoxide dismutase-like"/>
    <property type="match status" value="1"/>
</dbReference>
<dbReference type="GO" id="GO:0006801">
    <property type="term" value="P:superoxide metabolic process"/>
    <property type="evidence" value="ECO:0007669"/>
    <property type="project" value="InterPro"/>
</dbReference>